<evidence type="ECO:0000256" key="3">
    <source>
        <dbReference type="ARBA" id="ARBA00022475"/>
    </source>
</evidence>
<feature type="transmembrane region" description="Helical" evidence="7">
    <location>
        <begin position="172"/>
        <end position="191"/>
    </location>
</feature>
<dbReference type="SUPFAM" id="SSF103473">
    <property type="entry name" value="MFS general substrate transporter"/>
    <property type="match status" value="1"/>
</dbReference>
<dbReference type="PROSITE" id="PS00217">
    <property type="entry name" value="SUGAR_TRANSPORT_2"/>
    <property type="match status" value="1"/>
</dbReference>
<dbReference type="PROSITE" id="PS00216">
    <property type="entry name" value="SUGAR_TRANSPORT_1"/>
    <property type="match status" value="1"/>
</dbReference>
<evidence type="ECO:0000256" key="7">
    <source>
        <dbReference type="SAM" id="Phobius"/>
    </source>
</evidence>
<feature type="transmembrane region" description="Helical" evidence="7">
    <location>
        <begin position="342"/>
        <end position="365"/>
    </location>
</feature>
<sequence length="443" mass="46850">MRQAEPVGDESAAARSGGRSFGRIAFASLIGTLIDGYDFVLYSVAAALVFPKVFFPSLGGAAGTIASLATLGVAFVARPIGALLFGHFGDRLGRKRTLIWAILGMGIGTTLMGVIPSANTIGVAAPIIIVILRAVQGLAVGGEWAGSVLFVTEHAPLRRRGLYSMFPQLGHSLPTALAPAILLLVGVLSTPETFIAWGWRVPFLASAVLVVIGLYIRLKVEETPVFAKSRERGQSGVPVLEAFKHQSWTMVRGIGVSLTTITFVYVAQSFVANYGVEHIHLSRNQVLAVSALSGLFYAVFTVLSAFISDRIGRRRMIGGAHVLGVVWGLLLFPVLNFGTFPIYAAALCVTMTIAGLAYGAVGAFLPEQFPTQYRFTAAGFSYQITGVIGGGIAPLLAPVIISSYGTTAFGVVLGVLCVFAAVCTFSLKDKTNESMDWNDPEQG</sequence>
<dbReference type="PANTHER" id="PTHR43045">
    <property type="entry name" value="SHIKIMATE TRANSPORTER"/>
    <property type="match status" value="1"/>
</dbReference>
<feature type="domain" description="Major facilitator superfamily (MFS) profile" evidence="8">
    <location>
        <begin position="24"/>
        <end position="432"/>
    </location>
</feature>
<dbReference type="InterPro" id="IPR005829">
    <property type="entry name" value="Sugar_transporter_CS"/>
</dbReference>
<keyword evidence="2" id="KW-0813">Transport</keyword>
<feature type="transmembrane region" description="Helical" evidence="7">
    <location>
        <begin position="407"/>
        <end position="427"/>
    </location>
</feature>
<name>A0ABX1J6V9_9PSEU</name>
<dbReference type="Pfam" id="PF07690">
    <property type="entry name" value="MFS_1"/>
    <property type="match status" value="1"/>
</dbReference>
<feature type="transmembrane region" description="Helical" evidence="7">
    <location>
        <begin position="97"/>
        <end position="115"/>
    </location>
</feature>
<evidence type="ECO:0000256" key="1">
    <source>
        <dbReference type="ARBA" id="ARBA00004651"/>
    </source>
</evidence>
<dbReference type="InterPro" id="IPR036259">
    <property type="entry name" value="MFS_trans_sf"/>
</dbReference>
<dbReference type="CDD" id="cd17369">
    <property type="entry name" value="MFS_ShiA_like"/>
    <property type="match status" value="1"/>
</dbReference>
<feature type="transmembrane region" description="Helical" evidence="7">
    <location>
        <begin position="286"/>
        <end position="307"/>
    </location>
</feature>
<comment type="subcellular location">
    <subcellularLocation>
        <location evidence="1">Cell membrane</location>
        <topology evidence="1">Multi-pass membrane protein</topology>
    </subcellularLocation>
</comment>
<dbReference type="InterPro" id="IPR020846">
    <property type="entry name" value="MFS_dom"/>
</dbReference>
<feature type="transmembrane region" description="Helical" evidence="7">
    <location>
        <begin position="377"/>
        <end position="401"/>
    </location>
</feature>
<feature type="transmembrane region" description="Helical" evidence="7">
    <location>
        <begin position="24"/>
        <end position="50"/>
    </location>
</feature>
<evidence type="ECO:0000256" key="2">
    <source>
        <dbReference type="ARBA" id="ARBA00022448"/>
    </source>
</evidence>
<dbReference type="Gene3D" id="1.20.1250.20">
    <property type="entry name" value="MFS general substrate transporter like domains"/>
    <property type="match status" value="2"/>
</dbReference>
<feature type="transmembrane region" description="Helical" evidence="7">
    <location>
        <begin position="254"/>
        <end position="274"/>
    </location>
</feature>
<dbReference type="PROSITE" id="PS50850">
    <property type="entry name" value="MFS"/>
    <property type="match status" value="1"/>
</dbReference>
<dbReference type="PANTHER" id="PTHR43045:SF2">
    <property type="entry name" value="INNER MEMBRANE METABOLITE TRANSPORT PROTEIN YHJE"/>
    <property type="match status" value="1"/>
</dbReference>
<evidence type="ECO:0000313" key="9">
    <source>
        <dbReference type="EMBL" id="NKQ55545.1"/>
    </source>
</evidence>
<feature type="transmembrane region" description="Helical" evidence="7">
    <location>
        <begin position="197"/>
        <end position="218"/>
    </location>
</feature>
<dbReference type="Proteomes" id="UP000715441">
    <property type="component" value="Unassembled WGS sequence"/>
</dbReference>
<organism evidence="9 10">
    <name type="scientific">Amycolatopsis acididurans</name>
    <dbReference type="NCBI Taxonomy" id="2724524"/>
    <lineage>
        <taxon>Bacteria</taxon>
        <taxon>Bacillati</taxon>
        <taxon>Actinomycetota</taxon>
        <taxon>Actinomycetes</taxon>
        <taxon>Pseudonocardiales</taxon>
        <taxon>Pseudonocardiaceae</taxon>
        <taxon>Amycolatopsis</taxon>
    </lineage>
</organism>
<protein>
    <submittedName>
        <fullName evidence="9">MHS family MFS transporter</fullName>
    </submittedName>
</protein>
<evidence type="ECO:0000256" key="6">
    <source>
        <dbReference type="ARBA" id="ARBA00023136"/>
    </source>
</evidence>
<accession>A0ABX1J6V9</accession>
<feature type="transmembrane region" description="Helical" evidence="7">
    <location>
        <begin position="319"/>
        <end position="336"/>
    </location>
</feature>
<dbReference type="InterPro" id="IPR011701">
    <property type="entry name" value="MFS"/>
</dbReference>
<feature type="transmembrane region" description="Helical" evidence="7">
    <location>
        <begin position="62"/>
        <end position="85"/>
    </location>
</feature>
<keyword evidence="4 7" id="KW-0812">Transmembrane</keyword>
<gene>
    <name evidence="9" type="ORF">HFP15_21920</name>
</gene>
<evidence type="ECO:0000256" key="4">
    <source>
        <dbReference type="ARBA" id="ARBA00022692"/>
    </source>
</evidence>
<dbReference type="EMBL" id="JAAXLS010000015">
    <property type="protein sequence ID" value="NKQ55545.1"/>
    <property type="molecule type" value="Genomic_DNA"/>
</dbReference>
<evidence type="ECO:0000313" key="10">
    <source>
        <dbReference type="Proteomes" id="UP000715441"/>
    </source>
</evidence>
<keyword evidence="3" id="KW-1003">Cell membrane</keyword>
<comment type="caution">
    <text evidence="9">The sequence shown here is derived from an EMBL/GenBank/DDBJ whole genome shotgun (WGS) entry which is preliminary data.</text>
</comment>
<evidence type="ECO:0000256" key="5">
    <source>
        <dbReference type="ARBA" id="ARBA00022989"/>
    </source>
</evidence>
<feature type="transmembrane region" description="Helical" evidence="7">
    <location>
        <begin position="127"/>
        <end position="151"/>
    </location>
</feature>
<reference evidence="9 10" key="1">
    <citation type="submission" date="2020-04" db="EMBL/GenBank/DDBJ databases">
        <title>Novel species.</title>
        <authorList>
            <person name="Teo W.F.A."/>
            <person name="Lipun K."/>
            <person name="Srisuk N."/>
            <person name="Duangmal K."/>
        </authorList>
    </citation>
    <scope>NUCLEOTIDE SEQUENCE [LARGE SCALE GENOMIC DNA]</scope>
    <source>
        <strain evidence="9 10">K13G38</strain>
    </source>
</reference>
<evidence type="ECO:0000259" key="8">
    <source>
        <dbReference type="PROSITE" id="PS50850"/>
    </source>
</evidence>
<proteinExistence type="predicted"/>
<keyword evidence="5 7" id="KW-1133">Transmembrane helix</keyword>
<keyword evidence="10" id="KW-1185">Reference proteome</keyword>
<keyword evidence="6 7" id="KW-0472">Membrane</keyword>